<dbReference type="SUPFAM" id="SSF46894">
    <property type="entry name" value="C-terminal effector domain of the bipartite response regulators"/>
    <property type="match status" value="1"/>
</dbReference>
<organism evidence="5 6">
    <name type="scientific">Dictyobacter kobayashii</name>
    <dbReference type="NCBI Taxonomy" id="2014872"/>
    <lineage>
        <taxon>Bacteria</taxon>
        <taxon>Bacillati</taxon>
        <taxon>Chloroflexota</taxon>
        <taxon>Ktedonobacteria</taxon>
        <taxon>Ktedonobacterales</taxon>
        <taxon>Dictyobacteraceae</taxon>
        <taxon>Dictyobacter</taxon>
    </lineage>
</organism>
<accession>A0A402AXP2</accession>
<evidence type="ECO:0000313" key="6">
    <source>
        <dbReference type="Proteomes" id="UP000287188"/>
    </source>
</evidence>
<dbReference type="Gene3D" id="3.40.50.300">
    <property type="entry name" value="P-loop containing nucleotide triphosphate hydrolases"/>
    <property type="match status" value="1"/>
</dbReference>
<keyword evidence="3" id="KW-0804">Transcription</keyword>
<dbReference type="PROSITE" id="PS50043">
    <property type="entry name" value="HTH_LUXR_2"/>
    <property type="match status" value="1"/>
</dbReference>
<dbReference type="Pfam" id="PF17874">
    <property type="entry name" value="TPR_MalT"/>
    <property type="match status" value="1"/>
</dbReference>
<dbReference type="PRINTS" id="PR00038">
    <property type="entry name" value="HTHLUXR"/>
</dbReference>
<dbReference type="SMART" id="SM00421">
    <property type="entry name" value="HTH_LUXR"/>
    <property type="match status" value="1"/>
</dbReference>
<evidence type="ECO:0000256" key="1">
    <source>
        <dbReference type="ARBA" id="ARBA00023015"/>
    </source>
</evidence>
<dbReference type="Pfam" id="PF00196">
    <property type="entry name" value="GerE"/>
    <property type="match status" value="1"/>
</dbReference>
<dbReference type="CDD" id="cd06170">
    <property type="entry name" value="LuxR_C_like"/>
    <property type="match status" value="1"/>
</dbReference>
<feature type="domain" description="HTH luxR-type" evidence="4">
    <location>
        <begin position="998"/>
        <end position="1063"/>
    </location>
</feature>
<dbReference type="PANTHER" id="PTHR44688:SF16">
    <property type="entry name" value="DNA-BINDING TRANSCRIPTIONAL ACTIVATOR DEVR_DOSR"/>
    <property type="match status" value="1"/>
</dbReference>
<dbReference type="InterPro" id="IPR011990">
    <property type="entry name" value="TPR-like_helical_dom_sf"/>
</dbReference>
<dbReference type="RefSeq" id="WP_126557224.1">
    <property type="nucleotide sequence ID" value="NZ_BIFS01000002.1"/>
</dbReference>
<dbReference type="GO" id="GO:0003677">
    <property type="term" value="F:DNA binding"/>
    <property type="evidence" value="ECO:0007669"/>
    <property type="project" value="UniProtKB-KW"/>
</dbReference>
<protein>
    <submittedName>
        <fullName evidence="5">LuxR family transcriptional regulator</fullName>
    </submittedName>
</protein>
<name>A0A402AXP2_9CHLR</name>
<comment type="caution">
    <text evidence="5">The sequence shown here is derived from an EMBL/GenBank/DDBJ whole genome shotgun (WGS) entry which is preliminary data.</text>
</comment>
<dbReference type="Gene3D" id="1.10.10.10">
    <property type="entry name" value="Winged helix-like DNA-binding domain superfamily/Winged helix DNA-binding domain"/>
    <property type="match status" value="1"/>
</dbReference>
<evidence type="ECO:0000259" key="4">
    <source>
        <dbReference type="PROSITE" id="PS50043"/>
    </source>
</evidence>
<dbReference type="PROSITE" id="PS00622">
    <property type="entry name" value="HTH_LUXR_1"/>
    <property type="match status" value="1"/>
</dbReference>
<dbReference type="Pfam" id="PF13191">
    <property type="entry name" value="AAA_16"/>
    <property type="match status" value="1"/>
</dbReference>
<dbReference type="SUPFAM" id="SSF52540">
    <property type="entry name" value="P-loop containing nucleoside triphosphate hydrolases"/>
    <property type="match status" value="1"/>
</dbReference>
<dbReference type="Proteomes" id="UP000287188">
    <property type="component" value="Unassembled WGS sequence"/>
</dbReference>
<dbReference type="Gene3D" id="1.25.40.10">
    <property type="entry name" value="Tetratricopeptide repeat domain"/>
    <property type="match status" value="1"/>
</dbReference>
<dbReference type="PANTHER" id="PTHR44688">
    <property type="entry name" value="DNA-BINDING TRANSCRIPTIONAL ACTIVATOR DEVR_DOSR"/>
    <property type="match status" value="1"/>
</dbReference>
<dbReference type="GO" id="GO:0006355">
    <property type="term" value="P:regulation of DNA-templated transcription"/>
    <property type="evidence" value="ECO:0007669"/>
    <property type="project" value="InterPro"/>
</dbReference>
<dbReference type="OrthoDB" id="136365at2"/>
<evidence type="ECO:0000256" key="2">
    <source>
        <dbReference type="ARBA" id="ARBA00023125"/>
    </source>
</evidence>
<reference evidence="6" key="1">
    <citation type="submission" date="2018-12" db="EMBL/GenBank/DDBJ databases">
        <title>Tengunoibacter tsumagoiensis gen. nov., sp. nov., Dictyobacter kobayashii sp. nov., D. alpinus sp. nov., and D. joshuensis sp. nov. and description of Dictyobacteraceae fam. nov. within the order Ktedonobacterales isolated from Tengu-no-mugimeshi.</title>
        <authorList>
            <person name="Wang C.M."/>
            <person name="Zheng Y."/>
            <person name="Sakai Y."/>
            <person name="Toyoda A."/>
            <person name="Minakuchi Y."/>
            <person name="Abe K."/>
            <person name="Yokota A."/>
            <person name="Yabe S."/>
        </authorList>
    </citation>
    <scope>NUCLEOTIDE SEQUENCE [LARGE SCALE GENOMIC DNA]</scope>
    <source>
        <strain evidence="6">Uno11</strain>
    </source>
</reference>
<dbReference type="InterPro" id="IPR027417">
    <property type="entry name" value="P-loop_NTPase"/>
</dbReference>
<dbReference type="EMBL" id="BIFS01000002">
    <property type="protein sequence ID" value="GCE23901.1"/>
    <property type="molecule type" value="Genomic_DNA"/>
</dbReference>
<evidence type="ECO:0000313" key="5">
    <source>
        <dbReference type="EMBL" id="GCE23901.1"/>
    </source>
</evidence>
<dbReference type="AlphaFoldDB" id="A0A402AXP2"/>
<keyword evidence="1" id="KW-0805">Transcription regulation</keyword>
<evidence type="ECO:0000256" key="3">
    <source>
        <dbReference type="ARBA" id="ARBA00023163"/>
    </source>
</evidence>
<gene>
    <name evidence="5" type="ORF">KDK_77010</name>
</gene>
<dbReference type="InterPro" id="IPR036388">
    <property type="entry name" value="WH-like_DNA-bd_sf"/>
</dbReference>
<sequence length="1066" mass="120963">MPRSSLHMLVWSEEHQHYELQTNGQVQQSFKAEDEEVWQGWLSQHTSFAFAGQFGHVSAIKETRARGTGYWYAYSTHNRHTSKRYLGPSNRLTLARLEEQAQLLTHSDTHPDSSQHVVHKEEVTTSTPLSPDAARPALPLLASKLSPPRSPATLVERERLLTRLEAAHTHPLTLISASAGWGKTTLLSSWTRHSAQPIAWLSLDEMDNDPTRFWSSIITTLRTIHAGIGETAFMLLRSPQPPPLSLILITLLNELATYKQKIVLILDDYHLIEEAVIHEALLYFLDHLPASLRLVISTRIDPPLPLARWRIQDMICELRDTELRFQQEDITQFLIEGMGLPLSEAEVETLETRTGGWIAGLQLAALTMRQHKEPAAFVHSFTGNHRYLLDYVQEEILSYQPMALQTFLLKISVLTRLNAALCQAVTEEADCQPLLEMTERANLFLIALDEEQRWYRLHDLFRELLLAHLRATQPELIPTLHLRAAAWYAAQGAFQEAITHALAAANFSCAATLMEQSAEQMWLVGEARTVHNWIMLLPDSVLHSHLRLVLVAILHLLHKIFGVPEESRLEAQKQVEQTLSRVERILWNEQDIILTEEERSQFRNRIRMFQLWSNANKAIQANDMAQLNVLCQQMQSLALEDDIIWQMAPLFLNVILCMNSLADFDFLLPTLLKAQQLAKVKNKRYEFLRIGQWLAQVYWETGQLHLAHQTCQEMLQLLASEGKQALSISGYLHLTLARIYWIWNQREEARQHIESVLQYAQTWQNLALQIEGYHTQLLLALAANDLVTAANALHGVERLTQEKVIALCPPNVTSAQVQLWLAQGELKKAEDWASHYNSIDNNIGTSFSLWEEHVALTHVYLRQQRYTGALQILQILLRSAEAGQRDGKVASILALQVIALVGAGKQGEATQIATRLLRLTEPAGNIHVYLDAGEPMHQILRLLSNTLDQEKQDLSPACLSYLSTLLAAFKQEERIRQAGHPAAHNNQPATYQITSSSKSEIYEPLSSQEKRVLSLLVEGWTYAEIARALIVSPNTIKTQVSSIYRKLGVSRRAEAIAITQRLDLLS</sequence>
<dbReference type="InterPro" id="IPR041664">
    <property type="entry name" value="AAA_16"/>
</dbReference>
<dbReference type="InterPro" id="IPR000792">
    <property type="entry name" value="Tscrpt_reg_LuxR_C"/>
</dbReference>
<dbReference type="InterPro" id="IPR059106">
    <property type="entry name" value="WHD_MalT"/>
</dbReference>
<proteinExistence type="predicted"/>
<keyword evidence="2" id="KW-0238">DNA-binding</keyword>
<dbReference type="InterPro" id="IPR016032">
    <property type="entry name" value="Sig_transdc_resp-reg_C-effctor"/>
</dbReference>
<dbReference type="Pfam" id="PF25873">
    <property type="entry name" value="WHD_MalT"/>
    <property type="match status" value="1"/>
</dbReference>
<keyword evidence="6" id="KW-1185">Reference proteome</keyword>
<dbReference type="SUPFAM" id="SSF48452">
    <property type="entry name" value="TPR-like"/>
    <property type="match status" value="1"/>
</dbReference>
<dbReference type="InterPro" id="IPR041617">
    <property type="entry name" value="TPR_MalT"/>
</dbReference>